<evidence type="ECO:0000313" key="3">
    <source>
        <dbReference type="EMBL" id="MFD0801695.1"/>
    </source>
</evidence>
<reference evidence="4" key="1">
    <citation type="journal article" date="2019" name="Int. J. Syst. Evol. Microbiol.">
        <title>The Global Catalogue of Microorganisms (GCM) 10K type strain sequencing project: providing services to taxonomists for standard genome sequencing and annotation.</title>
        <authorList>
            <consortium name="The Broad Institute Genomics Platform"/>
            <consortium name="The Broad Institute Genome Sequencing Center for Infectious Disease"/>
            <person name="Wu L."/>
            <person name="Ma J."/>
        </authorList>
    </citation>
    <scope>NUCLEOTIDE SEQUENCE [LARGE SCALE GENOMIC DNA]</scope>
    <source>
        <strain evidence="4">CCUG 63369</strain>
    </source>
</reference>
<evidence type="ECO:0000313" key="4">
    <source>
        <dbReference type="Proteomes" id="UP001596956"/>
    </source>
</evidence>
<organism evidence="3 4">
    <name type="scientific">Streptomonospora algeriensis</name>
    <dbReference type="NCBI Taxonomy" id="995084"/>
    <lineage>
        <taxon>Bacteria</taxon>
        <taxon>Bacillati</taxon>
        <taxon>Actinomycetota</taxon>
        <taxon>Actinomycetes</taxon>
        <taxon>Streptosporangiales</taxon>
        <taxon>Nocardiopsidaceae</taxon>
        <taxon>Streptomonospora</taxon>
    </lineage>
</organism>
<dbReference type="Proteomes" id="UP001596956">
    <property type="component" value="Unassembled WGS sequence"/>
</dbReference>
<protein>
    <submittedName>
        <fullName evidence="3">NACHT domain-containing protein</fullName>
    </submittedName>
</protein>
<evidence type="ECO:0000256" key="1">
    <source>
        <dbReference type="SAM" id="MobiDB-lite"/>
    </source>
</evidence>
<sequence length="1119" mass="122891">MAKRLGYADALKVLGQDDSAVLDFAEKLSEGGLGALGVPGMASAGGALAHMGRRALTGVREKITGIGRMDRTERVYAARNILVVVSVFEALDEVLGDSRARLRLADLEMDRDEQLALCEGILPGDSTRGHSAPVHNLHWATASDAARAFSIPVLRFVSGLAVWDELDSTAQSSAEKEITERLPVLAERRITESYRQLAADVPEFGVWAAVAEHEATRQRMAEIGTGLAGLRSIVESMDASDRVLGQRRSELSALYRAALDRRLLRSADAPPGLDLPTLESAYLTPRGRFTLTFQNDQPSTEDWWENVPLREDVESLLAGLLTRPETADAPIVVLGHPGAGKSVLTEMLAARLSTADFFAVRVELRAVPPNAPLHVQIEEGLAATLKTRMEWRELAESADGALPVIILDGFDELLQAGGVDRSDYLEQVQEFQRHQEALGQPVAVIVTSRTVVTERTRFPPFTPVLRLEPFDDRQIARMVEIWNRSNEAAYADRGLRPPDTDTLLAYKELAEQPLLLLMLLIYDSDANALQRSVGGLSRGELYEELLRMFAEREVRKHQPNLSDEALARAVEDELHRLEVAAIAMFVRQRQHVTAADLERDLAALMPDAGLRPFEADLHGAVSDAHQVLGRFFFVHESQAQLDSNTASVYEFMHATFGEYLVARAVTDALDELLAARRFAASRPRAAPPVDDGLLYALTSFALLAGSAAMVEFTRDLLDQRLTDAPGERAEYRELLIELFREAPYPAENRSYTAYRPRRLPVAERQAAYTANLVLLLTRVAPEGIDIHELFENEHGWQDLRDWRALAGYWRGLPNEQWHGMLNAARLRHIGYRGDEPHTLLVPVEPGADPNLGECIGFDIASDRREPLSVVDPYSITLPAGRLTTNLLRSSAMRINGTSARMAMMLLPYLAHVGGEPLAWLEDGEEETLFAEGHDVLELRLGLPEFGGGAWRPRLRRFGRLLSTEYLGAVEALVLRQAVEDLSYAARIGSDDAEAYRGALLVTVEEYVERASTVVPGPQTSAEALRTVFDGLSGHVTDAENTFGRNCAAVTAAAEAAESGREIDVSAPTEQVPGSPGSGARAPYRRTPRRSRRAVPDRSAPLGYGYAADEAGNGTHWGSG</sequence>
<feature type="region of interest" description="Disordered" evidence="1">
    <location>
        <begin position="1059"/>
        <end position="1119"/>
    </location>
</feature>
<keyword evidence="4" id="KW-1185">Reference proteome</keyword>
<proteinExistence type="predicted"/>
<name>A0ABW3BF69_9ACTN</name>
<comment type="caution">
    <text evidence="3">The sequence shown here is derived from an EMBL/GenBank/DDBJ whole genome shotgun (WGS) entry which is preliminary data.</text>
</comment>
<dbReference type="InterPro" id="IPR027417">
    <property type="entry name" value="P-loop_NTPase"/>
</dbReference>
<feature type="domain" description="AAA+ ATPase" evidence="2">
    <location>
        <begin position="327"/>
        <end position="471"/>
    </location>
</feature>
<accession>A0ABW3BF69</accession>
<feature type="compositionally biased region" description="Basic residues" evidence="1">
    <location>
        <begin position="1082"/>
        <end position="1092"/>
    </location>
</feature>
<dbReference type="EMBL" id="JBHTHR010000275">
    <property type="protein sequence ID" value="MFD0801695.1"/>
    <property type="molecule type" value="Genomic_DNA"/>
</dbReference>
<dbReference type="Gene3D" id="3.40.50.300">
    <property type="entry name" value="P-loop containing nucleotide triphosphate hydrolases"/>
    <property type="match status" value="1"/>
</dbReference>
<gene>
    <name evidence="3" type="ORF">ACFQZU_10250</name>
</gene>
<evidence type="ECO:0000259" key="2">
    <source>
        <dbReference type="SMART" id="SM00382"/>
    </source>
</evidence>
<dbReference type="SMART" id="SM00382">
    <property type="entry name" value="AAA"/>
    <property type="match status" value="1"/>
</dbReference>
<dbReference type="InterPro" id="IPR054567">
    <property type="entry name" value="NNH7"/>
</dbReference>
<dbReference type="Pfam" id="PF22738">
    <property type="entry name" value="NNH7"/>
    <property type="match status" value="1"/>
</dbReference>
<dbReference type="InterPro" id="IPR003593">
    <property type="entry name" value="AAA+_ATPase"/>
</dbReference>
<dbReference type="SUPFAM" id="SSF52540">
    <property type="entry name" value="P-loop containing nucleoside triphosphate hydrolases"/>
    <property type="match status" value="1"/>
</dbReference>